<dbReference type="PANTHER" id="PTHR34986">
    <property type="entry name" value="EVOLVED BETA-GALACTOSIDASE SUBUNIT BETA"/>
    <property type="match status" value="1"/>
</dbReference>
<dbReference type="AlphaFoldDB" id="E7AA79"/>
<dbReference type="InterPro" id="IPR037012">
    <property type="entry name" value="NanQ/TabA/YiaL_sf"/>
</dbReference>
<dbReference type="InterPro" id="IPR004375">
    <property type="entry name" value="NanQ/TabA/YiaL"/>
</dbReference>
<dbReference type="KEGG" id="hfe:HFELIS_05670"/>
<dbReference type="HOGENOM" id="CLU_107139_1_0_7"/>
<organism evidence="1 2">
    <name type="scientific">Helicobacter felis (strain ATCC 49179 / CCUG 28539 / NCTC 12436 / CS1)</name>
    <dbReference type="NCBI Taxonomy" id="936155"/>
    <lineage>
        <taxon>Bacteria</taxon>
        <taxon>Pseudomonadati</taxon>
        <taxon>Campylobacterota</taxon>
        <taxon>Epsilonproteobacteria</taxon>
        <taxon>Campylobacterales</taxon>
        <taxon>Helicobacteraceae</taxon>
        <taxon>Helicobacter</taxon>
    </lineage>
</organism>
<protein>
    <recommendedName>
        <fullName evidence="3">YhcH/YjgK/YiaL family protein</fullName>
    </recommendedName>
</protein>
<dbReference type="STRING" id="936155.HFELIS_05670"/>
<accession>E7AA79</accession>
<dbReference type="Pfam" id="PF04074">
    <property type="entry name" value="DUF386"/>
    <property type="match status" value="1"/>
</dbReference>
<dbReference type="Proteomes" id="UP000007934">
    <property type="component" value="Chromosome"/>
</dbReference>
<dbReference type="OrthoDB" id="6196468at2"/>
<proteinExistence type="predicted"/>
<evidence type="ECO:0000313" key="1">
    <source>
        <dbReference type="EMBL" id="CBY82651.1"/>
    </source>
</evidence>
<reference evidence="1 2" key="1">
    <citation type="journal article" date="2011" name="Genome Biol. Evol.">
        <title>Comparative whole genome sequence analysis of the carcinogenic bacterial model pathogen Helicobacter felis.</title>
        <authorList>
            <person name="Arnold I.C."/>
            <person name="Zigova Z."/>
            <person name="Holden M."/>
            <person name="Lawley T.D."/>
            <person name="Rad R."/>
            <person name="Dougan G."/>
            <person name="Falkow S."/>
            <person name="Bentley S.D."/>
            <person name="Muller A."/>
        </authorList>
    </citation>
    <scope>NUCLEOTIDE SEQUENCE [LARGE SCALE GENOMIC DNA]</scope>
    <source>
        <strain evidence="2">ATCC 49179 / CCUG 28539 / NCTC 12436 / CS1</strain>
    </source>
</reference>
<dbReference type="SUPFAM" id="SSF51197">
    <property type="entry name" value="Clavaminate synthase-like"/>
    <property type="match status" value="1"/>
</dbReference>
<dbReference type="GO" id="GO:0005829">
    <property type="term" value="C:cytosol"/>
    <property type="evidence" value="ECO:0007669"/>
    <property type="project" value="TreeGrafter"/>
</dbReference>
<dbReference type="Gene3D" id="2.60.120.370">
    <property type="entry name" value="YhcH/YjgK/YiaL"/>
    <property type="match status" value="1"/>
</dbReference>
<dbReference type="eggNOG" id="COG2731">
    <property type="taxonomic scope" value="Bacteria"/>
</dbReference>
<keyword evidence="2" id="KW-1185">Reference proteome</keyword>
<evidence type="ECO:0000313" key="2">
    <source>
        <dbReference type="Proteomes" id="UP000007934"/>
    </source>
</evidence>
<dbReference type="RefSeq" id="WP_013469020.1">
    <property type="nucleotide sequence ID" value="NC_014810.2"/>
</dbReference>
<dbReference type="EMBL" id="FQ670179">
    <property type="protein sequence ID" value="CBY82651.1"/>
    <property type="molecule type" value="Genomic_DNA"/>
</dbReference>
<gene>
    <name evidence="1" type="ordered locus">Hfelis_05670</name>
</gene>
<dbReference type="GeneID" id="36134065"/>
<sequence>MAILGKLNTLEHLFRKTRELETLYSYLTNMLTSEHAWHQALRNQKEGSSKRPLEHGMHAMEIVYRPTQDGVLETHRAYVDFLLVVEGSELVLWNDITDLKVQDSYDASIDRQTYYAHSNPCAIPMHAGMLGIFMDYDAHTTRPMDSKLVRKVVAKVPKELIKLKL</sequence>
<evidence type="ECO:0008006" key="3">
    <source>
        <dbReference type="Google" id="ProtNLM"/>
    </source>
</evidence>
<name>E7AA79_HELFC</name>
<dbReference type="PANTHER" id="PTHR34986:SF1">
    <property type="entry name" value="PROTEIN YIAL"/>
    <property type="match status" value="1"/>
</dbReference>